<dbReference type="EMBL" id="FRCA01000001">
    <property type="protein sequence ID" value="SHL47609.1"/>
    <property type="molecule type" value="Genomic_DNA"/>
</dbReference>
<sequence>MQNDETFGGQVDTQHFWRDLQHQVCIGALPGGGLGRLALDDNDIRARQWLIDEGHKLGCQTFYDLIGNVYLRREGLDPQLPPLLIGSHLDSQPCGGAYDGTLGVVAGLAVLRTLHEQNISHPRSIEVVSWTNEEGARFAPGTPGSAWFAGKRELEEILPLCDDSGTTFGDALAHCLSVLGDSNAIDRPDSFTPHAYLEVHIEQGPILDASGLPVCAVSGIQGVNWYRFELVGVANHAGTTPMEMRYDALMAAHTLISELKSVIERTAVQHQDNQLRFTIGKFALAPGSVNTIADRATFSVDLRHPKAETLAVIDAEFQQLAQQLWEGCEATLHVSSRVPPVAFDEDIVSLLERSIEQYAPGAPRLVSGAFHDAIHIAHLCPSAMLFVACRDGLSHHPDEHVEEQDAAPAVRVLAQTAFELLHQ</sequence>
<keyword evidence="2 6" id="KW-0378">Hydrolase</keyword>
<evidence type="ECO:0000313" key="7">
    <source>
        <dbReference type="Proteomes" id="UP000184123"/>
    </source>
</evidence>
<dbReference type="PIRSF" id="PIRSF001235">
    <property type="entry name" value="Amidase_carbamoylase"/>
    <property type="match status" value="1"/>
</dbReference>
<comment type="similarity">
    <text evidence="1">Belongs to the peptidase M20 family.</text>
</comment>
<feature type="binding site" evidence="3">
    <location>
        <position position="88"/>
    </location>
    <ligand>
        <name>Zn(2+)</name>
        <dbReference type="ChEBI" id="CHEBI:29105"/>
        <label>1</label>
    </ligand>
</feature>
<keyword evidence="8" id="KW-1185">Reference proteome</keyword>
<dbReference type="Pfam" id="PF07687">
    <property type="entry name" value="M20_dimer"/>
    <property type="match status" value="1"/>
</dbReference>
<evidence type="ECO:0000313" key="5">
    <source>
        <dbReference type="EMBL" id="GEN22216.1"/>
    </source>
</evidence>
<keyword evidence="3" id="KW-0862">Zinc</keyword>
<reference evidence="6 7" key="1">
    <citation type="submission" date="2016-11" db="EMBL/GenBank/DDBJ databases">
        <authorList>
            <person name="Jaros S."/>
            <person name="Januszkiewicz K."/>
            <person name="Wedrychowicz H."/>
        </authorList>
    </citation>
    <scope>NUCLEOTIDE SEQUENCE [LARGE SCALE GENOMIC DNA]</scope>
    <source>
        <strain evidence="6 7">DSM 4740</strain>
    </source>
</reference>
<dbReference type="Gene3D" id="3.30.70.360">
    <property type="match status" value="1"/>
</dbReference>
<dbReference type="InterPro" id="IPR036264">
    <property type="entry name" value="Bact_exopeptidase_dim_dom"/>
</dbReference>
<dbReference type="Proteomes" id="UP000321726">
    <property type="component" value="Unassembled WGS sequence"/>
</dbReference>
<name>A0A1M7AYX7_9GAMM</name>
<dbReference type="AlphaFoldDB" id="A0A1M7AYX7"/>
<dbReference type="Gene3D" id="3.40.630.10">
    <property type="entry name" value="Zn peptidases"/>
    <property type="match status" value="1"/>
</dbReference>
<dbReference type="EMBL" id="BJXU01000004">
    <property type="protein sequence ID" value="GEN22216.1"/>
    <property type="molecule type" value="Genomic_DNA"/>
</dbReference>
<feature type="domain" description="Peptidase M20 dimerisation" evidence="4">
    <location>
        <begin position="219"/>
        <end position="323"/>
    </location>
</feature>
<feature type="binding site" evidence="3">
    <location>
        <position position="395"/>
    </location>
    <ligand>
        <name>Zn(2+)</name>
        <dbReference type="ChEBI" id="CHEBI:29105"/>
        <label>2</label>
    </ligand>
</feature>
<evidence type="ECO:0000256" key="2">
    <source>
        <dbReference type="ARBA" id="ARBA00022801"/>
    </source>
</evidence>
<feature type="binding site" evidence="3">
    <location>
        <position position="99"/>
    </location>
    <ligand>
        <name>Zn(2+)</name>
        <dbReference type="ChEBI" id="CHEBI:29105"/>
        <label>1</label>
    </ligand>
</feature>
<evidence type="ECO:0000313" key="8">
    <source>
        <dbReference type="Proteomes" id="UP000321726"/>
    </source>
</evidence>
<dbReference type="Pfam" id="PF01546">
    <property type="entry name" value="Peptidase_M20"/>
    <property type="match status" value="1"/>
</dbReference>
<dbReference type="STRING" id="44933.SAMN05660971_00685"/>
<proteinExistence type="inferred from homology"/>
<dbReference type="CDD" id="cd03884">
    <property type="entry name" value="M20_bAS"/>
    <property type="match status" value="1"/>
</dbReference>
<gene>
    <name evidence="5" type="primary">amaB</name>
    <name evidence="5" type="ORF">HCU01_01650</name>
    <name evidence="6" type="ORF">SAMN05660971_00685</name>
</gene>
<keyword evidence="3" id="KW-0479">Metal-binding</keyword>
<dbReference type="RefSeq" id="WP_073433575.1">
    <property type="nucleotide sequence ID" value="NZ_BJXU01000004.1"/>
</dbReference>
<evidence type="ECO:0000259" key="4">
    <source>
        <dbReference type="Pfam" id="PF07687"/>
    </source>
</evidence>
<dbReference type="GO" id="GO:0046872">
    <property type="term" value="F:metal ion binding"/>
    <property type="evidence" value="ECO:0007669"/>
    <property type="project" value="UniProtKB-KW"/>
</dbReference>
<protein>
    <submittedName>
        <fullName evidence="6">N-carbamoyl-L-amino-acid hydrolase</fullName>
    </submittedName>
    <submittedName>
        <fullName evidence="5">Zn-dependent hydrolase</fullName>
    </submittedName>
</protein>
<accession>A0A1M7AYX7</accession>
<feature type="binding site" evidence="3">
    <location>
        <position position="99"/>
    </location>
    <ligand>
        <name>Zn(2+)</name>
        <dbReference type="ChEBI" id="CHEBI:29105"/>
        <label>2</label>
    </ligand>
</feature>
<dbReference type="OrthoDB" id="9808195at2"/>
<dbReference type="Proteomes" id="UP000184123">
    <property type="component" value="Unassembled WGS sequence"/>
</dbReference>
<dbReference type="SUPFAM" id="SSF55031">
    <property type="entry name" value="Bacterial exopeptidase dimerisation domain"/>
    <property type="match status" value="1"/>
</dbReference>
<evidence type="ECO:0000313" key="6">
    <source>
        <dbReference type="EMBL" id="SHL47609.1"/>
    </source>
</evidence>
<feature type="binding site" evidence="3">
    <location>
        <position position="134"/>
    </location>
    <ligand>
        <name>Zn(2+)</name>
        <dbReference type="ChEBI" id="CHEBI:29105"/>
        <label>2</label>
    </ligand>
</feature>
<dbReference type="PANTHER" id="PTHR32494:SF5">
    <property type="entry name" value="ALLANTOATE AMIDOHYDROLASE"/>
    <property type="match status" value="1"/>
</dbReference>
<feature type="binding site" evidence="3">
    <location>
        <position position="200"/>
    </location>
    <ligand>
        <name>Zn(2+)</name>
        <dbReference type="ChEBI" id="CHEBI:29105"/>
        <label>1</label>
    </ligand>
</feature>
<dbReference type="GO" id="GO:0016813">
    <property type="term" value="F:hydrolase activity, acting on carbon-nitrogen (but not peptide) bonds, in linear amidines"/>
    <property type="evidence" value="ECO:0007669"/>
    <property type="project" value="InterPro"/>
</dbReference>
<dbReference type="SUPFAM" id="SSF53187">
    <property type="entry name" value="Zn-dependent exopeptidases"/>
    <property type="match status" value="1"/>
</dbReference>
<dbReference type="InterPro" id="IPR010158">
    <property type="entry name" value="Amidase_Cbmase"/>
</dbReference>
<evidence type="ECO:0000256" key="3">
    <source>
        <dbReference type="PIRSR" id="PIRSR001235-1"/>
    </source>
</evidence>
<evidence type="ECO:0000256" key="1">
    <source>
        <dbReference type="ARBA" id="ARBA00006153"/>
    </source>
</evidence>
<comment type="cofactor">
    <cofactor evidence="3">
        <name>Zn(2+)</name>
        <dbReference type="ChEBI" id="CHEBI:29105"/>
    </cofactor>
    <text evidence="3">Binds 2 Zn(2+) ions per subunit.</text>
</comment>
<organism evidence="6 7">
    <name type="scientific">Halomonas cupida</name>
    <dbReference type="NCBI Taxonomy" id="44933"/>
    <lineage>
        <taxon>Bacteria</taxon>
        <taxon>Pseudomonadati</taxon>
        <taxon>Pseudomonadota</taxon>
        <taxon>Gammaproteobacteria</taxon>
        <taxon>Oceanospirillales</taxon>
        <taxon>Halomonadaceae</taxon>
        <taxon>Halomonas</taxon>
    </lineage>
</organism>
<reference evidence="5 8" key="2">
    <citation type="submission" date="2019-07" db="EMBL/GenBank/DDBJ databases">
        <title>Whole genome shotgun sequence of Halomonas cupida NBRC 102219.</title>
        <authorList>
            <person name="Hosoyama A."/>
            <person name="Uohara A."/>
            <person name="Ohji S."/>
            <person name="Ichikawa N."/>
        </authorList>
    </citation>
    <scope>NUCLEOTIDE SEQUENCE [LARGE SCALE GENOMIC DNA]</scope>
    <source>
        <strain evidence="5 8">NBRC 102219</strain>
    </source>
</reference>
<dbReference type="InterPro" id="IPR011650">
    <property type="entry name" value="Peptidase_M20_dimer"/>
</dbReference>
<dbReference type="PANTHER" id="PTHR32494">
    <property type="entry name" value="ALLANTOATE DEIMINASE-RELATED"/>
    <property type="match status" value="1"/>
</dbReference>
<dbReference type="NCBIfam" id="TIGR01879">
    <property type="entry name" value="hydantase"/>
    <property type="match status" value="1"/>
</dbReference>
<dbReference type="InterPro" id="IPR002933">
    <property type="entry name" value="Peptidase_M20"/>
</dbReference>